<protein>
    <recommendedName>
        <fullName evidence="8">ABC transmembrane type-1 domain-containing protein</fullName>
    </recommendedName>
</protein>
<evidence type="ECO:0000256" key="1">
    <source>
        <dbReference type="ARBA" id="ARBA00004651"/>
    </source>
</evidence>
<feature type="transmembrane region" description="Helical" evidence="7">
    <location>
        <begin position="105"/>
        <end position="127"/>
    </location>
</feature>
<dbReference type="InterPro" id="IPR000515">
    <property type="entry name" value="MetI-like"/>
</dbReference>
<name>A0A0F9ACH2_9ZZZZ</name>
<accession>A0A0F9ACH2</accession>
<reference evidence="9" key="1">
    <citation type="journal article" date="2015" name="Nature">
        <title>Complex archaea that bridge the gap between prokaryotes and eukaryotes.</title>
        <authorList>
            <person name="Spang A."/>
            <person name="Saw J.H."/>
            <person name="Jorgensen S.L."/>
            <person name="Zaremba-Niedzwiedzka K."/>
            <person name="Martijn J."/>
            <person name="Lind A.E."/>
            <person name="van Eijk R."/>
            <person name="Schleper C."/>
            <person name="Guy L."/>
            <person name="Ettema T.J."/>
        </authorList>
    </citation>
    <scope>NUCLEOTIDE SEQUENCE</scope>
</reference>
<evidence type="ECO:0000256" key="7">
    <source>
        <dbReference type="SAM" id="Phobius"/>
    </source>
</evidence>
<dbReference type="Gene3D" id="1.10.3720.10">
    <property type="entry name" value="MetI-like"/>
    <property type="match status" value="1"/>
</dbReference>
<feature type="non-terminal residue" evidence="9">
    <location>
        <position position="133"/>
    </location>
</feature>
<evidence type="ECO:0000259" key="8">
    <source>
        <dbReference type="PROSITE" id="PS50928"/>
    </source>
</evidence>
<evidence type="ECO:0000256" key="6">
    <source>
        <dbReference type="ARBA" id="ARBA00023136"/>
    </source>
</evidence>
<gene>
    <name evidence="9" type="ORF">LCGC14_2866020</name>
</gene>
<dbReference type="PANTHER" id="PTHR43744:SF12">
    <property type="entry name" value="ABC TRANSPORTER PERMEASE PROTEIN MG189-RELATED"/>
    <property type="match status" value="1"/>
</dbReference>
<dbReference type="GO" id="GO:0055085">
    <property type="term" value="P:transmembrane transport"/>
    <property type="evidence" value="ECO:0007669"/>
    <property type="project" value="InterPro"/>
</dbReference>
<sequence>MARIKPGRIILYLVLSITSLINIFPFIWLLLSSFKHNKDIITQTPTLFPATWTLANYALLTEAAPFLRFFINSVIISSVSTLFILISCSAMGYIFAKYNFRGKNFFFMMILATILIPMYTYFIPMYLTIRALG</sequence>
<feature type="domain" description="ABC transmembrane type-1" evidence="8">
    <location>
        <begin position="70"/>
        <end position="133"/>
    </location>
</feature>
<keyword evidence="6 7" id="KW-0472">Membrane</keyword>
<keyword evidence="3" id="KW-1003">Cell membrane</keyword>
<evidence type="ECO:0000256" key="2">
    <source>
        <dbReference type="ARBA" id="ARBA00022448"/>
    </source>
</evidence>
<keyword evidence="2" id="KW-0813">Transport</keyword>
<evidence type="ECO:0000256" key="5">
    <source>
        <dbReference type="ARBA" id="ARBA00022989"/>
    </source>
</evidence>
<dbReference type="PROSITE" id="PS50928">
    <property type="entry name" value="ABC_TM1"/>
    <property type="match status" value="1"/>
</dbReference>
<dbReference type="PANTHER" id="PTHR43744">
    <property type="entry name" value="ABC TRANSPORTER PERMEASE PROTEIN MG189-RELATED-RELATED"/>
    <property type="match status" value="1"/>
</dbReference>
<organism evidence="9">
    <name type="scientific">marine sediment metagenome</name>
    <dbReference type="NCBI Taxonomy" id="412755"/>
    <lineage>
        <taxon>unclassified sequences</taxon>
        <taxon>metagenomes</taxon>
        <taxon>ecological metagenomes</taxon>
    </lineage>
</organism>
<dbReference type="GO" id="GO:0005886">
    <property type="term" value="C:plasma membrane"/>
    <property type="evidence" value="ECO:0007669"/>
    <property type="project" value="UniProtKB-SubCell"/>
</dbReference>
<comment type="caution">
    <text evidence="9">The sequence shown here is derived from an EMBL/GenBank/DDBJ whole genome shotgun (WGS) entry which is preliminary data.</text>
</comment>
<evidence type="ECO:0000256" key="4">
    <source>
        <dbReference type="ARBA" id="ARBA00022692"/>
    </source>
</evidence>
<keyword evidence="4 7" id="KW-0812">Transmembrane</keyword>
<comment type="subcellular location">
    <subcellularLocation>
        <location evidence="1">Cell membrane</location>
        <topology evidence="1">Multi-pass membrane protein</topology>
    </subcellularLocation>
</comment>
<dbReference type="EMBL" id="LAZR01055512">
    <property type="protein sequence ID" value="KKK76204.1"/>
    <property type="molecule type" value="Genomic_DNA"/>
</dbReference>
<evidence type="ECO:0000313" key="9">
    <source>
        <dbReference type="EMBL" id="KKK76204.1"/>
    </source>
</evidence>
<dbReference type="SUPFAM" id="SSF161098">
    <property type="entry name" value="MetI-like"/>
    <property type="match status" value="1"/>
</dbReference>
<dbReference type="AlphaFoldDB" id="A0A0F9ACH2"/>
<feature type="transmembrane region" description="Helical" evidence="7">
    <location>
        <begin position="69"/>
        <end position="93"/>
    </location>
</feature>
<keyword evidence="5 7" id="KW-1133">Transmembrane helix</keyword>
<dbReference type="InterPro" id="IPR035906">
    <property type="entry name" value="MetI-like_sf"/>
</dbReference>
<proteinExistence type="predicted"/>
<feature type="transmembrane region" description="Helical" evidence="7">
    <location>
        <begin position="9"/>
        <end position="31"/>
    </location>
</feature>
<evidence type="ECO:0000256" key="3">
    <source>
        <dbReference type="ARBA" id="ARBA00022475"/>
    </source>
</evidence>